<evidence type="ECO:0000256" key="12">
    <source>
        <dbReference type="SAM" id="Phobius"/>
    </source>
</evidence>
<keyword evidence="13" id="KW-0261">Viral envelope protein</keyword>
<evidence type="ECO:0000256" key="7">
    <source>
        <dbReference type="ARBA" id="ARBA00022812"/>
    </source>
</evidence>
<comment type="similarity">
    <text evidence="4">Belongs to the alphaherpesvirinae UL20 family.</text>
</comment>
<sequence>MQPSTDISYAPLLAEEDETCRLSNDYLVTSHQAVSSEDLPVCRKSTIFSLIAVAALKFINCIIFFMYYQCTSVNVYFIVSIFITLIYYAKELYMLLCLYINIRADRMPHTWTQRIISLLVDIICPGYFVYVFYSNVFINGDFFVHLFDENGGRCLMVSYIFFVSMMMYVAGIIYDTIDFVAPRLWTYAILNIPICY</sequence>
<proteinExistence type="inferred from homology"/>
<keyword evidence="5" id="KW-1048">Host nucleus</keyword>
<dbReference type="Pfam" id="PF04544">
    <property type="entry name" value="Herpes_UL20"/>
    <property type="match status" value="1"/>
</dbReference>
<keyword evidence="11 12" id="KW-0472">Membrane</keyword>
<dbReference type="Proteomes" id="UP000100290">
    <property type="component" value="Segment"/>
</dbReference>
<dbReference type="EMBL" id="KT008627">
    <property type="protein sequence ID" value="AKV40692.1"/>
    <property type="molecule type" value="Genomic_DNA"/>
</dbReference>
<keyword evidence="6 12" id="KW-0812">Transmembrane</keyword>
<accession>A0A0K1R180</accession>
<keyword evidence="7" id="KW-1040">Host Golgi apparatus</keyword>
<evidence type="ECO:0000256" key="4">
    <source>
        <dbReference type="ARBA" id="ARBA00007652"/>
    </source>
</evidence>
<evidence type="ECO:0000313" key="13">
    <source>
        <dbReference type="EMBL" id="AIU39275.1"/>
    </source>
</evidence>
<dbReference type="OrthoDB" id="13644at10239"/>
<keyword evidence="10 12" id="KW-1133">Transmembrane helix</keyword>
<protein>
    <submittedName>
        <fullName evidence="13">Envelope protein UL20</fullName>
    </submittedName>
    <submittedName>
        <fullName evidence="15">Multifunctional protein</fullName>
    </submittedName>
</protein>
<dbReference type="GO" id="GO:0019058">
    <property type="term" value="P:viral life cycle"/>
    <property type="evidence" value="ECO:0007669"/>
    <property type="project" value="InterPro"/>
</dbReference>
<dbReference type="GO" id="GO:0019031">
    <property type="term" value="C:viral envelope"/>
    <property type="evidence" value="ECO:0007669"/>
    <property type="project" value="UniProtKB-KW"/>
</dbReference>
<evidence type="ECO:0000256" key="2">
    <source>
        <dbReference type="ARBA" id="ARBA00004328"/>
    </source>
</evidence>
<feature type="transmembrane region" description="Helical" evidence="12">
    <location>
        <begin position="156"/>
        <end position="174"/>
    </location>
</feature>
<evidence type="ECO:0000256" key="3">
    <source>
        <dbReference type="ARBA" id="ARBA00004634"/>
    </source>
</evidence>
<evidence type="ECO:0000313" key="14">
    <source>
        <dbReference type="EMBL" id="AIU39385.1"/>
    </source>
</evidence>
<evidence type="ECO:0000313" key="15">
    <source>
        <dbReference type="EMBL" id="AKV40692.1"/>
    </source>
</evidence>
<keyword evidence="9" id="KW-1043">Host membrane</keyword>
<dbReference type="EMBL" id="KM924293">
    <property type="protein sequence ID" value="AIU39385.1"/>
    <property type="molecule type" value="Genomic_DNA"/>
</dbReference>
<gene>
    <name evidence="15" type="primary">ORF45</name>
    <name evidence="13" type="synonym">UL20</name>
</gene>
<organism evidence="15 16">
    <name type="scientific">Testudinid alphaherpesvirus 3</name>
    <dbReference type="NCBI Taxonomy" id="2560801"/>
    <lineage>
        <taxon>Viruses</taxon>
        <taxon>Duplodnaviria</taxon>
        <taxon>Heunggongvirae</taxon>
        <taxon>Peploviricota</taxon>
        <taxon>Herviviricetes</taxon>
        <taxon>Herpesvirales</taxon>
        <taxon>Orthoherpesviridae</taxon>
        <taxon>Alphaherpesvirinae</taxon>
        <taxon>Scutavirus</taxon>
        <taxon>Scutavirus testudinidalpha3</taxon>
    </lineage>
</organism>
<dbReference type="InterPro" id="IPR007629">
    <property type="entry name" value="Herpes_UL20"/>
</dbReference>
<dbReference type="GO" id="GO:0044178">
    <property type="term" value="C:host cell Golgi membrane"/>
    <property type="evidence" value="ECO:0007669"/>
    <property type="project" value="UniProtKB-SubCell"/>
</dbReference>
<evidence type="ECO:0000256" key="5">
    <source>
        <dbReference type="ARBA" id="ARBA00022562"/>
    </source>
</evidence>
<dbReference type="Proteomes" id="UP000240599">
    <property type="component" value="Segment"/>
</dbReference>
<feature type="transmembrane region" description="Helical" evidence="12">
    <location>
        <begin position="114"/>
        <end position="136"/>
    </location>
</feature>
<evidence type="ECO:0000256" key="9">
    <source>
        <dbReference type="ARBA" id="ARBA00022870"/>
    </source>
</evidence>
<reference evidence="15 16" key="2">
    <citation type="journal article" date="2015" name="PLoS ONE">
        <title>A Genomic Approach to Unravel Host-Pathogen Interaction in Chelonians: The Example of Testudinid Herpesvirus 3.</title>
        <authorList>
            <person name="Origgi F.C."/>
            <person name="Tecilla M."/>
            <person name="Pilo P."/>
            <person name="Aloisio F."/>
            <person name="Otten P."/>
            <person name="Aguilar-Bultet L."/>
            <person name="Sattler U."/>
            <person name="Roccabianca P."/>
            <person name="Romero C.H."/>
            <person name="Bloom D.C."/>
            <person name="Jacobson E.R."/>
        </authorList>
    </citation>
    <scope>NUCLEOTIDE SEQUENCE [LARGE SCALE GENOMIC DNA]</scope>
    <source>
        <strain evidence="15">US1976/98</strain>
    </source>
</reference>
<dbReference type="KEGG" id="vg:26122549"/>
<evidence type="ECO:0000256" key="10">
    <source>
        <dbReference type="ARBA" id="ARBA00022989"/>
    </source>
</evidence>
<keyword evidence="17" id="KW-1185">Reference proteome</keyword>
<dbReference type="EMBL" id="KM924292">
    <property type="protein sequence ID" value="AIU39275.1"/>
    <property type="molecule type" value="Genomic_DNA"/>
</dbReference>
<evidence type="ECO:0000256" key="11">
    <source>
        <dbReference type="ARBA" id="ARBA00023136"/>
    </source>
</evidence>
<evidence type="ECO:0000313" key="17">
    <source>
        <dbReference type="Proteomes" id="UP000208106"/>
    </source>
</evidence>
<comment type="subcellular location">
    <subcellularLocation>
        <location evidence="1">Host Golgi apparatus membrane</location>
        <topology evidence="1">Multi-pass membrane protein</topology>
    </subcellularLocation>
    <subcellularLocation>
        <location evidence="3">Host nucleus membrane</location>
        <topology evidence="3">Multi-pass membrane protein</topology>
    </subcellularLocation>
    <subcellularLocation>
        <location evidence="2">Virion</location>
    </subcellularLocation>
</comment>
<evidence type="ECO:0000313" key="18">
    <source>
        <dbReference type="Proteomes" id="UP000240599"/>
    </source>
</evidence>
<evidence type="ECO:0000256" key="6">
    <source>
        <dbReference type="ARBA" id="ARBA00022692"/>
    </source>
</evidence>
<reference evidence="17 18" key="1">
    <citation type="journal article" date="2015" name="J. Virol.">
        <title>The Genome of a Tortoise Herpesvirus (Testudinid Herpesvirus 3) Has a Novel Structure and Contains a Large Region That Is Not Required for Replication In Vitro or Virulence In Vivo.</title>
        <authorList>
            <person name="Gandar F."/>
            <person name="Wilkie G.S."/>
            <person name="Gatherer D."/>
            <person name="Kerr K."/>
            <person name="Marlier D."/>
            <person name="Diez M."/>
            <person name="Marschang R.E."/>
            <person name="Mast J."/>
            <person name="Dewals B.G."/>
            <person name="Davison A.J."/>
            <person name="Vanderplasschen A.F."/>
        </authorList>
    </citation>
    <scope>NUCLEOTIDE SEQUENCE [LARGE SCALE GENOMIC DNA]</scope>
    <source>
        <strain evidence="13 17">1976</strain>
        <strain evidence="14 18">4295/7R</strain>
    </source>
</reference>
<feature type="transmembrane region" description="Helical" evidence="12">
    <location>
        <begin position="75"/>
        <end position="102"/>
    </location>
</feature>
<evidence type="ECO:0000256" key="1">
    <source>
        <dbReference type="ARBA" id="ARBA00004252"/>
    </source>
</evidence>
<name>A0A0K1R180_9ALPH</name>
<dbReference type="Proteomes" id="UP000208106">
    <property type="component" value="Segment"/>
</dbReference>
<evidence type="ECO:0000313" key="16">
    <source>
        <dbReference type="Proteomes" id="UP000100290"/>
    </source>
</evidence>
<evidence type="ECO:0000256" key="8">
    <source>
        <dbReference type="ARBA" id="ARBA00022844"/>
    </source>
</evidence>
<dbReference type="GO" id="GO:0044200">
    <property type="term" value="C:host cell nuclear membrane"/>
    <property type="evidence" value="ECO:0007669"/>
    <property type="project" value="UniProtKB-SubCell"/>
</dbReference>
<feature type="transmembrane region" description="Helical" evidence="12">
    <location>
        <begin position="47"/>
        <end position="69"/>
    </location>
</feature>
<keyword evidence="8" id="KW-0946">Virion</keyword>